<comment type="caution">
    <text evidence="2">The sequence shown here is derived from an EMBL/GenBank/DDBJ whole genome shotgun (WGS) entry which is preliminary data.</text>
</comment>
<dbReference type="RefSeq" id="XP_062758980.1">
    <property type="nucleotide sequence ID" value="XM_062896271.1"/>
</dbReference>
<evidence type="ECO:0000313" key="3">
    <source>
        <dbReference type="Proteomes" id="UP001273209"/>
    </source>
</evidence>
<name>A0AAE1IJA3_9HYPO</name>
<feature type="region of interest" description="Disordered" evidence="1">
    <location>
        <begin position="1"/>
        <end position="31"/>
    </location>
</feature>
<dbReference type="EMBL" id="JAWRVG010000005">
    <property type="protein sequence ID" value="KAK4082312.1"/>
    <property type="molecule type" value="Genomic_DNA"/>
</dbReference>
<accession>A0AAE1IJA3</accession>
<organism evidence="2 3">
    <name type="scientific">Trichoderma aggressivum f. europaeum</name>
    <dbReference type="NCBI Taxonomy" id="173218"/>
    <lineage>
        <taxon>Eukaryota</taxon>
        <taxon>Fungi</taxon>
        <taxon>Dikarya</taxon>
        <taxon>Ascomycota</taxon>
        <taxon>Pezizomycotina</taxon>
        <taxon>Sordariomycetes</taxon>
        <taxon>Hypocreomycetidae</taxon>
        <taxon>Hypocreales</taxon>
        <taxon>Hypocreaceae</taxon>
        <taxon>Trichoderma</taxon>
    </lineage>
</organism>
<protein>
    <submittedName>
        <fullName evidence="2">Uncharacterized protein</fullName>
    </submittedName>
</protein>
<reference evidence="2" key="1">
    <citation type="submission" date="2023-11" db="EMBL/GenBank/DDBJ databases">
        <title>The genome sequences of three competitors of mushroom-forming fungi.</title>
        <authorList>
            <person name="Beijen E."/>
            <person name="Ohm R.A."/>
        </authorList>
    </citation>
    <scope>NUCLEOTIDE SEQUENCE</scope>
    <source>
        <strain evidence="2">CBS 100526</strain>
    </source>
</reference>
<dbReference type="Proteomes" id="UP001273209">
    <property type="component" value="Unassembled WGS sequence"/>
</dbReference>
<keyword evidence="3" id="KW-1185">Reference proteome</keyword>
<evidence type="ECO:0000256" key="1">
    <source>
        <dbReference type="SAM" id="MobiDB-lite"/>
    </source>
</evidence>
<dbReference type="GeneID" id="87916176"/>
<evidence type="ECO:0000313" key="2">
    <source>
        <dbReference type="EMBL" id="KAK4082312.1"/>
    </source>
</evidence>
<proteinExistence type="predicted"/>
<feature type="compositionally biased region" description="Basic and acidic residues" evidence="1">
    <location>
        <begin position="22"/>
        <end position="31"/>
    </location>
</feature>
<sequence length="101" mass="10427">MLSASCGKTDGNSLGKPYSLTEDEKGKKETTAAVEKLRGIVIRSNGNGPGSQDEDAVRLALVKNNQDWAAAAVAHMGKPTAISSVQAPCMNSGRQGPGTAR</sequence>
<dbReference type="AlphaFoldDB" id="A0AAE1IJA3"/>
<gene>
    <name evidence="2" type="ORF">Triagg1_2124</name>
</gene>